<keyword evidence="3" id="KW-0804">Transcription</keyword>
<dbReference type="Gene3D" id="1.10.10.60">
    <property type="entry name" value="Homeodomain-like"/>
    <property type="match status" value="1"/>
</dbReference>
<gene>
    <name evidence="6" type="ORF">AB5J51_10965</name>
</gene>
<evidence type="ECO:0000256" key="1">
    <source>
        <dbReference type="ARBA" id="ARBA00023015"/>
    </source>
</evidence>
<feature type="compositionally biased region" description="Basic residues" evidence="4">
    <location>
        <begin position="247"/>
        <end position="257"/>
    </location>
</feature>
<dbReference type="InterPro" id="IPR018060">
    <property type="entry name" value="HTH_AraC"/>
</dbReference>
<protein>
    <submittedName>
        <fullName evidence="6">Helix-turn-helix domain-containing protein</fullName>
    </submittedName>
</protein>
<dbReference type="GO" id="GO:0043565">
    <property type="term" value="F:sequence-specific DNA binding"/>
    <property type="evidence" value="ECO:0007669"/>
    <property type="project" value="InterPro"/>
</dbReference>
<accession>A0AB39Y1Q0</accession>
<dbReference type="SUPFAM" id="SSF46689">
    <property type="entry name" value="Homeodomain-like"/>
    <property type="match status" value="1"/>
</dbReference>
<dbReference type="InterPro" id="IPR050204">
    <property type="entry name" value="AraC_XylS_family_regulators"/>
</dbReference>
<dbReference type="PANTHER" id="PTHR46796:SF15">
    <property type="entry name" value="BLL1074 PROTEIN"/>
    <property type="match status" value="1"/>
</dbReference>
<evidence type="ECO:0000256" key="3">
    <source>
        <dbReference type="ARBA" id="ARBA00023163"/>
    </source>
</evidence>
<dbReference type="GO" id="GO:0003700">
    <property type="term" value="F:DNA-binding transcription factor activity"/>
    <property type="evidence" value="ECO:0007669"/>
    <property type="project" value="InterPro"/>
</dbReference>
<sequence>MHEERRYEERPSLLVPGAIVWRRAGAPGGPVLPDGCMDLLWVDGRLLVAGPDTGPHPVGEVGGGAYGPVSGLRFAPGTAPALLGVPAHELRDRRVELTDLWPGPEVRGLAERTSAYEDPGAGLERLARSHADRSSPPDPLAARVAAGLRAGESVAAVAAAVGLGARQLHRRSLDAFGYGPRTLGRVLRLQRALELARRGLPQAEVAYRAGYADQAHLAREVRALAGTTPGAYAAAHNQARDEARGQAHNRARARARRGLRDSP</sequence>
<evidence type="ECO:0000256" key="2">
    <source>
        <dbReference type="ARBA" id="ARBA00023125"/>
    </source>
</evidence>
<dbReference type="RefSeq" id="WP_369777582.1">
    <property type="nucleotide sequence ID" value="NZ_CP165727.1"/>
</dbReference>
<dbReference type="SMART" id="SM00342">
    <property type="entry name" value="HTH_ARAC"/>
    <property type="match status" value="1"/>
</dbReference>
<feature type="domain" description="HTH araC/xylS-type" evidence="5">
    <location>
        <begin position="138"/>
        <end position="235"/>
    </location>
</feature>
<keyword evidence="2" id="KW-0238">DNA-binding</keyword>
<evidence type="ECO:0000259" key="5">
    <source>
        <dbReference type="PROSITE" id="PS01124"/>
    </source>
</evidence>
<feature type="region of interest" description="Disordered" evidence="4">
    <location>
        <begin position="232"/>
        <end position="263"/>
    </location>
</feature>
<organism evidence="6">
    <name type="scientific">Streptomyces sp. R33</name>
    <dbReference type="NCBI Taxonomy" id="3238629"/>
    <lineage>
        <taxon>Bacteria</taxon>
        <taxon>Bacillati</taxon>
        <taxon>Actinomycetota</taxon>
        <taxon>Actinomycetes</taxon>
        <taxon>Kitasatosporales</taxon>
        <taxon>Streptomycetaceae</taxon>
        <taxon>Streptomyces</taxon>
    </lineage>
</organism>
<evidence type="ECO:0000313" key="6">
    <source>
        <dbReference type="EMBL" id="XDV63415.1"/>
    </source>
</evidence>
<dbReference type="InterPro" id="IPR009057">
    <property type="entry name" value="Homeodomain-like_sf"/>
</dbReference>
<dbReference type="AlphaFoldDB" id="A0AB39Y1Q0"/>
<reference evidence="6" key="1">
    <citation type="submission" date="2024-08" db="EMBL/GenBank/DDBJ databases">
        <authorList>
            <person name="Yu S.T."/>
        </authorList>
    </citation>
    <scope>NUCLEOTIDE SEQUENCE</scope>
    <source>
        <strain evidence="6">R33</strain>
    </source>
</reference>
<keyword evidence="1" id="KW-0805">Transcription regulation</keyword>
<name>A0AB39Y1Q0_9ACTN</name>
<dbReference type="PROSITE" id="PS01124">
    <property type="entry name" value="HTH_ARAC_FAMILY_2"/>
    <property type="match status" value="1"/>
</dbReference>
<dbReference type="Pfam" id="PF20240">
    <property type="entry name" value="DUF6597"/>
    <property type="match status" value="1"/>
</dbReference>
<dbReference type="InterPro" id="IPR046532">
    <property type="entry name" value="DUF6597"/>
</dbReference>
<proteinExistence type="predicted"/>
<evidence type="ECO:0000256" key="4">
    <source>
        <dbReference type="SAM" id="MobiDB-lite"/>
    </source>
</evidence>
<dbReference type="EMBL" id="CP165727">
    <property type="protein sequence ID" value="XDV63415.1"/>
    <property type="molecule type" value="Genomic_DNA"/>
</dbReference>
<dbReference type="Pfam" id="PF12833">
    <property type="entry name" value="HTH_18"/>
    <property type="match status" value="1"/>
</dbReference>
<dbReference type="PANTHER" id="PTHR46796">
    <property type="entry name" value="HTH-TYPE TRANSCRIPTIONAL ACTIVATOR RHAS-RELATED"/>
    <property type="match status" value="1"/>
</dbReference>